<dbReference type="InterPro" id="IPR006195">
    <property type="entry name" value="aa-tRNA-synth_II"/>
</dbReference>
<evidence type="ECO:0000256" key="5">
    <source>
        <dbReference type="ARBA" id="ARBA00022598"/>
    </source>
</evidence>
<dbReference type="RefSeq" id="WP_065971814.1">
    <property type="nucleotide sequence ID" value="NZ_CP080624.1"/>
</dbReference>
<evidence type="ECO:0000313" key="13">
    <source>
        <dbReference type="EMBL" id="RCN59154.1"/>
    </source>
</evidence>
<dbReference type="InterPro" id="IPR004516">
    <property type="entry name" value="HisRS/HisZ"/>
</dbReference>
<evidence type="ECO:0000256" key="9">
    <source>
        <dbReference type="ARBA" id="ARBA00023146"/>
    </source>
</evidence>
<evidence type="ECO:0000256" key="8">
    <source>
        <dbReference type="ARBA" id="ARBA00022917"/>
    </source>
</evidence>
<evidence type="ECO:0000313" key="14">
    <source>
        <dbReference type="Proteomes" id="UP000253250"/>
    </source>
</evidence>
<dbReference type="HAMAP" id="MF_00127">
    <property type="entry name" value="His_tRNA_synth"/>
    <property type="match status" value="1"/>
</dbReference>
<feature type="binding site" evidence="12">
    <location>
        <begin position="83"/>
        <end position="85"/>
    </location>
    <ligand>
        <name>L-histidine</name>
        <dbReference type="ChEBI" id="CHEBI:57595"/>
    </ligand>
</feature>
<dbReference type="Gene3D" id="3.30.930.10">
    <property type="entry name" value="Bira Bifunctional Protein, Domain 2"/>
    <property type="match status" value="1"/>
</dbReference>
<feature type="binding site" evidence="12">
    <location>
        <position position="131"/>
    </location>
    <ligand>
        <name>L-histidine</name>
        <dbReference type="ChEBI" id="CHEBI:57595"/>
    </ligand>
</feature>
<dbReference type="InterPro" id="IPR036621">
    <property type="entry name" value="Anticodon-bd_dom_sf"/>
</dbReference>
<dbReference type="InterPro" id="IPR045864">
    <property type="entry name" value="aa-tRNA-synth_II/BPL/LPL"/>
</dbReference>
<feature type="binding site" evidence="12">
    <location>
        <position position="127"/>
    </location>
    <ligand>
        <name>L-histidine</name>
        <dbReference type="ChEBI" id="CHEBI:57595"/>
    </ligand>
</feature>
<accession>A0A1C2FYX4</accession>
<name>A0A1C2FYX4_9GAMM</name>
<dbReference type="Proteomes" id="UP000253250">
    <property type="component" value="Unassembled WGS sequence"/>
</dbReference>
<dbReference type="PANTHER" id="PTHR43707:SF1">
    <property type="entry name" value="HISTIDINE--TRNA LIGASE, MITOCHONDRIAL-RELATED"/>
    <property type="match status" value="1"/>
</dbReference>
<reference evidence="13 14" key="1">
    <citation type="submission" date="2018-02" db="EMBL/GenBank/DDBJ databases">
        <title>Insights into the biology of acidophilic members of the Acidiferrobacteraceae family derived from comparative genomic analyses.</title>
        <authorList>
            <person name="Issotta F."/>
            <person name="Thyssen C."/>
            <person name="Mena C."/>
            <person name="Moya A."/>
            <person name="Bellenberg S."/>
            <person name="Sproer C."/>
            <person name="Covarrubias P.C."/>
            <person name="Sand W."/>
            <person name="Quatrini R."/>
            <person name="Vera M."/>
        </authorList>
    </citation>
    <scope>NUCLEOTIDE SEQUENCE [LARGE SCALE GENOMIC DNA]</scope>
    <source>
        <strain evidence="14">m-1</strain>
    </source>
</reference>
<evidence type="ECO:0000256" key="6">
    <source>
        <dbReference type="ARBA" id="ARBA00022741"/>
    </source>
</evidence>
<dbReference type="InterPro" id="IPR041715">
    <property type="entry name" value="HisRS-like_core"/>
</dbReference>
<gene>
    <name evidence="11" type="primary">hisS</name>
    <name evidence="13" type="ORF">C4900_05380</name>
</gene>
<dbReference type="GO" id="GO:0004821">
    <property type="term" value="F:histidine-tRNA ligase activity"/>
    <property type="evidence" value="ECO:0007669"/>
    <property type="project" value="UniProtKB-UniRule"/>
</dbReference>
<dbReference type="InterPro" id="IPR015807">
    <property type="entry name" value="His-tRNA-ligase"/>
</dbReference>
<feature type="binding site" evidence="12">
    <location>
        <position position="113"/>
    </location>
    <ligand>
        <name>L-histidine</name>
        <dbReference type="ChEBI" id="CHEBI:57595"/>
    </ligand>
</feature>
<dbReference type="OrthoDB" id="9800814at2"/>
<keyword evidence="7 11" id="KW-0067">ATP-binding</keyword>
<dbReference type="GO" id="GO:0005737">
    <property type="term" value="C:cytoplasm"/>
    <property type="evidence" value="ECO:0007669"/>
    <property type="project" value="UniProtKB-SubCell"/>
</dbReference>
<dbReference type="PIRSF" id="PIRSF001549">
    <property type="entry name" value="His-tRNA_synth"/>
    <property type="match status" value="1"/>
</dbReference>
<keyword evidence="5 11" id="KW-0436">Ligase</keyword>
<dbReference type="Gene3D" id="3.40.50.800">
    <property type="entry name" value="Anticodon-binding domain"/>
    <property type="match status" value="1"/>
</dbReference>
<comment type="similarity">
    <text evidence="2 11">Belongs to the class-II aminoacyl-tRNA synthetase family.</text>
</comment>
<evidence type="ECO:0000256" key="1">
    <source>
        <dbReference type="ARBA" id="ARBA00004496"/>
    </source>
</evidence>
<proteinExistence type="inferred from homology"/>
<evidence type="ECO:0000256" key="10">
    <source>
        <dbReference type="ARBA" id="ARBA00047639"/>
    </source>
</evidence>
<comment type="subcellular location">
    <subcellularLocation>
        <location evidence="1 11">Cytoplasm</location>
    </subcellularLocation>
</comment>
<dbReference type="NCBIfam" id="TIGR00442">
    <property type="entry name" value="hisS"/>
    <property type="match status" value="1"/>
</dbReference>
<dbReference type="SUPFAM" id="SSF52954">
    <property type="entry name" value="Class II aaRS ABD-related"/>
    <property type="match status" value="1"/>
</dbReference>
<evidence type="ECO:0000256" key="11">
    <source>
        <dbReference type="HAMAP-Rule" id="MF_00127"/>
    </source>
</evidence>
<keyword evidence="14" id="KW-1185">Reference proteome</keyword>
<sequence length="420" mass="45971">MTGQIAGVRGVAPLLPTDAVRWRAVEDGLRTLMDAYGFREIRLPILERTELYARAVGEVTDIVEKEMYTFTDRSGDSLSLRPEGTAGCVRAGIEGGLFHNQAQRLWYQGPMFRHERPQKGRYRQFHQWGVEAYGMAGPAIEAEVIALGARVLAQLGVKARLLVNSLGTRECRERYREALVHYLAAHRDRLDDDSLRRLERNPLRVLDSKNPDMAALLAEAPTIADYWSAESRSHFVALQDYLTALGVAFEVAPRLVRGLDYYTHTVFEWTPHETLAQATVIAGGRYDGLVSELGGAPTSAVGFAIGMERLVALVTRLPAPPVLDVFIMTNVSCQLRALVLAEGLRDAGLTVETHLAGASAKSQMKRARDCGARVIVEAQDEARVAIVQAGAAKGEGIVTWAEAVARISQIVGAKAKIDGE</sequence>
<dbReference type="SUPFAM" id="SSF55681">
    <property type="entry name" value="Class II aaRS and biotin synthetases"/>
    <property type="match status" value="1"/>
</dbReference>
<keyword evidence="9 11" id="KW-0030">Aminoacyl-tRNA synthetase</keyword>
<dbReference type="EMBL" id="PSYR01000001">
    <property type="protein sequence ID" value="RCN59154.1"/>
    <property type="molecule type" value="Genomic_DNA"/>
</dbReference>
<feature type="binding site" evidence="12">
    <location>
        <begin position="261"/>
        <end position="262"/>
    </location>
    <ligand>
        <name>L-histidine</name>
        <dbReference type="ChEBI" id="CHEBI:57595"/>
    </ligand>
</feature>
<evidence type="ECO:0000256" key="4">
    <source>
        <dbReference type="ARBA" id="ARBA00022490"/>
    </source>
</evidence>
<dbReference type="GO" id="GO:0005524">
    <property type="term" value="F:ATP binding"/>
    <property type="evidence" value="ECO:0007669"/>
    <property type="project" value="UniProtKB-UniRule"/>
</dbReference>
<dbReference type="PROSITE" id="PS50862">
    <property type="entry name" value="AA_TRNA_LIGASE_II"/>
    <property type="match status" value="1"/>
</dbReference>
<evidence type="ECO:0000256" key="2">
    <source>
        <dbReference type="ARBA" id="ARBA00008226"/>
    </source>
</evidence>
<keyword evidence="6 11" id="KW-0547">Nucleotide-binding</keyword>
<dbReference type="EC" id="6.1.1.21" evidence="11"/>
<evidence type="ECO:0000256" key="12">
    <source>
        <dbReference type="PIRSR" id="PIRSR001549-1"/>
    </source>
</evidence>
<dbReference type="STRING" id="163359.A9R16_02820"/>
<evidence type="ECO:0000256" key="3">
    <source>
        <dbReference type="ARBA" id="ARBA00011738"/>
    </source>
</evidence>
<dbReference type="Pfam" id="PF13393">
    <property type="entry name" value="tRNA-synt_His"/>
    <property type="match status" value="1"/>
</dbReference>
<dbReference type="FunFam" id="3.30.930.10:FF:000005">
    <property type="entry name" value="Histidine--tRNA ligase"/>
    <property type="match status" value="1"/>
</dbReference>
<keyword evidence="8 11" id="KW-0648">Protein biosynthesis</keyword>
<feature type="binding site" evidence="12">
    <location>
        <position position="257"/>
    </location>
    <ligand>
        <name>L-histidine</name>
        <dbReference type="ChEBI" id="CHEBI:57595"/>
    </ligand>
</feature>
<dbReference type="AlphaFoldDB" id="A0A1C2FYX4"/>
<comment type="subunit">
    <text evidence="3 11">Homodimer.</text>
</comment>
<evidence type="ECO:0000256" key="7">
    <source>
        <dbReference type="ARBA" id="ARBA00022840"/>
    </source>
</evidence>
<comment type="catalytic activity">
    <reaction evidence="10 11">
        <text>tRNA(His) + L-histidine + ATP = L-histidyl-tRNA(His) + AMP + diphosphate + H(+)</text>
        <dbReference type="Rhea" id="RHEA:17313"/>
        <dbReference type="Rhea" id="RHEA-COMP:9665"/>
        <dbReference type="Rhea" id="RHEA-COMP:9689"/>
        <dbReference type="ChEBI" id="CHEBI:15378"/>
        <dbReference type="ChEBI" id="CHEBI:30616"/>
        <dbReference type="ChEBI" id="CHEBI:33019"/>
        <dbReference type="ChEBI" id="CHEBI:57595"/>
        <dbReference type="ChEBI" id="CHEBI:78442"/>
        <dbReference type="ChEBI" id="CHEBI:78527"/>
        <dbReference type="ChEBI" id="CHEBI:456215"/>
        <dbReference type="EC" id="6.1.1.21"/>
    </reaction>
</comment>
<dbReference type="GO" id="GO:0006427">
    <property type="term" value="P:histidyl-tRNA aminoacylation"/>
    <property type="evidence" value="ECO:0007669"/>
    <property type="project" value="UniProtKB-UniRule"/>
</dbReference>
<protein>
    <recommendedName>
        <fullName evidence="11">Histidine--tRNA ligase</fullName>
        <ecNumber evidence="11">6.1.1.21</ecNumber>
    </recommendedName>
    <alternativeName>
        <fullName evidence="11">Histidyl-tRNA synthetase</fullName>
        <shortName evidence="11">HisRS</shortName>
    </alternativeName>
</protein>
<keyword evidence="4 11" id="KW-0963">Cytoplasm</keyword>
<organism evidence="13 14">
    <name type="scientific">Acidiferrobacter thiooxydans</name>
    <dbReference type="NCBI Taxonomy" id="163359"/>
    <lineage>
        <taxon>Bacteria</taxon>
        <taxon>Pseudomonadati</taxon>
        <taxon>Pseudomonadota</taxon>
        <taxon>Gammaproteobacteria</taxon>
        <taxon>Acidiferrobacterales</taxon>
        <taxon>Acidiferrobacteraceae</taxon>
        <taxon>Acidiferrobacter</taxon>
    </lineage>
</organism>
<dbReference type="CDD" id="cd00773">
    <property type="entry name" value="HisRS-like_core"/>
    <property type="match status" value="1"/>
</dbReference>
<dbReference type="PANTHER" id="PTHR43707">
    <property type="entry name" value="HISTIDYL-TRNA SYNTHETASE"/>
    <property type="match status" value="1"/>
</dbReference>
<comment type="caution">
    <text evidence="13">The sequence shown here is derived from an EMBL/GenBank/DDBJ whole genome shotgun (WGS) entry which is preliminary data.</text>
</comment>